<dbReference type="Proteomes" id="UP001275049">
    <property type="component" value="Unassembled WGS sequence"/>
</dbReference>
<organism evidence="1 2">
    <name type="scientific">Actinotignum urinale</name>
    <dbReference type="NCBI Taxonomy" id="190146"/>
    <lineage>
        <taxon>Bacteria</taxon>
        <taxon>Bacillati</taxon>
        <taxon>Actinomycetota</taxon>
        <taxon>Actinomycetes</taxon>
        <taxon>Actinomycetales</taxon>
        <taxon>Actinomycetaceae</taxon>
        <taxon>Actinotignum</taxon>
    </lineage>
</organism>
<protein>
    <recommendedName>
        <fullName evidence="3">PLAT domain-containing protein</fullName>
    </recommendedName>
</protein>
<evidence type="ECO:0008006" key="3">
    <source>
        <dbReference type="Google" id="ProtNLM"/>
    </source>
</evidence>
<gene>
    <name evidence="1" type="ORF">R6G86_06730</name>
</gene>
<dbReference type="EMBL" id="JAWNGA010000011">
    <property type="protein sequence ID" value="MDY5133430.1"/>
    <property type="molecule type" value="Genomic_DNA"/>
</dbReference>
<proteinExistence type="predicted"/>
<comment type="caution">
    <text evidence="1">The sequence shown here is derived from an EMBL/GenBank/DDBJ whole genome shotgun (WGS) entry which is preliminary data.</text>
</comment>
<sequence length="148" mass="16339">MSKMVVYKLGTSNGLSASEVIRVHAAHARNPEHGGRVLFTTGRGPAAENRDAVEELILMNSDGSTALRAKVADLGKTSMLAYRKPGYEQPSLWIEEDQPDKGFWYCLDVYSEEPVRRGEFKHHSVNGTKDLLDAIAGTVTFVYIELAN</sequence>
<evidence type="ECO:0000313" key="2">
    <source>
        <dbReference type="Proteomes" id="UP001275049"/>
    </source>
</evidence>
<name>A0ABU5G8D5_9ACTO</name>
<keyword evidence="2" id="KW-1185">Reference proteome</keyword>
<dbReference type="RefSeq" id="WP_320755385.1">
    <property type="nucleotide sequence ID" value="NZ_JAWNGA010000011.1"/>
</dbReference>
<reference evidence="1 2" key="1">
    <citation type="submission" date="2023-10" db="EMBL/GenBank/DDBJ databases">
        <title>Whole Genome based description of the genera Actinobaculum and Actinotignum reveals a complex phylogenetic relationship within the species included in the genus Actinotignum.</title>
        <authorList>
            <person name="Jensen C.S."/>
            <person name="Dargis R."/>
            <person name="Kemp M."/>
            <person name="Christensen J.J."/>
        </authorList>
    </citation>
    <scope>NUCLEOTIDE SEQUENCE [LARGE SCALE GENOMIC DNA]</scope>
    <source>
        <strain evidence="1 2">SLA_B974</strain>
    </source>
</reference>
<evidence type="ECO:0000313" key="1">
    <source>
        <dbReference type="EMBL" id="MDY5133430.1"/>
    </source>
</evidence>
<accession>A0ABU5G8D5</accession>